<dbReference type="GO" id="GO:0008270">
    <property type="term" value="F:zinc ion binding"/>
    <property type="evidence" value="ECO:0007669"/>
    <property type="project" value="UniProtKB-KW"/>
</dbReference>
<name>A0ABD2WBV7_9HYME</name>
<dbReference type="InterPro" id="IPR017907">
    <property type="entry name" value="Znf_RING_CS"/>
</dbReference>
<keyword evidence="3" id="KW-0862">Zinc</keyword>
<sequence>MKNILSSDDESVQGDGEIENDTEIDVALAAQSTTVDGEDTVAMTDNDHVNTNVIDAMPNAPQILKRTSNSDRYVALGDESVMEYDKDNAFMTNNDDQNMGNIDMFPSAHQILQKNSNPDRDVALTTLSTEVCGKDSEFITEKDFENMSNIDMFPNDQQILQTTSNHDTYAALADKSATAYEKNGTFVLDNDHENMGDIDLLWDVQQILPETSNSDRCVASADVLSTISKNYNFHLKPTNISSTSDNATIGLDNVVQLLENRPIIANCSESTIRTTNTDSSTSLVTCSSKEKKKRRRLPRKRCEIQTCRARFRVRRLDCRHRFCVPCIRSLKKRRCPKCSTPIGNYLPPNQMGGENWENEMETEEPLFNAIRQGIDNCNFITL</sequence>
<evidence type="ECO:0000256" key="4">
    <source>
        <dbReference type="PROSITE-ProRule" id="PRU00175"/>
    </source>
</evidence>
<evidence type="ECO:0000256" key="3">
    <source>
        <dbReference type="ARBA" id="ARBA00022833"/>
    </source>
</evidence>
<keyword evidence="1" id="KW-0479">Metal-binding</keyword>
<proteinExistence type="predicted"/>
<feature type="domain" description="RING-type" evidence="5">
    <location>
        <begin position="307"/>
        <end position="339"/>
    </location>
</feature>
<keyword evidence="2 4" id="KW-0863">Zinc-finger</keyword>
<dbReference type="Proteomes" id="UP001627154">
    <property type="component" value="Unassembled WGS sequence"/>
</dbReference>
<dbReference type="AlphaFoldDB" id="A0ABD2WBV7"/>
<dbReference type="SUPFAM" id="SSF57850">
    <property type="entry name" value="RING/U-box"/>
    <property type="match status" value="1"/>
</dbReference>
<evidence type="ECO:0000256" key="2">
    <source>
        <dbReference type="ARBA" id="ARBA00022771"/>
    </source>
</evidence>
<evidence type="ECO:0000259" key="5">
    <source>
        <dbReference type="PROSITE" id="PS50089"/>
    </source>
</evidence>
<evidence type="ECO:0000313" key="7">
    <source>
        <dbReference type="Proteomes" id="UP001627154"/>
    </source>
</evidence>
<organism evidence="6 7">
    <name type="scientific">Trichogramma kaykai</name>
    <dbReference type="NCBI Taxonomy" id="54128"/>
    <lineage>
        <taxon>Eukaryota</taxon>
        <taxon>Metazoa</taxon>
        <taxon>Ecdysozoa</taxon>
        <taxon>Arthropoda</taxon>
        <taxon>Hexapoda</taxon>
        <taxon>Insecta</taxon>
        <taxon>Pterygota</taxon>
        <taxon>Neoptera</taxon>
        <taxon>Endopterygota</taxon>
        <taxon>Hymenoptera</taxon>
        <taxon>Apocrita</taxon>
        <taxon>Proctotrupomorpha</taxon>
        <taxon>Chalcidoidea</taxon>
        <taxon>Trichogrammatidae</taxon>
        <taxon>Trichogramma</taxon>
    </lineage>
</organism>
<evidence type="ECO:0000256" key="1">
    <source>
        <dbReference type="ARBA" id="ARBA00022723"/>
    </source>
</evidence>
<protein>
    <recommendedName>
        <fullName evidence="5">RING-type domain-containing protein</fullName>
    </recommendedName>
</protein>
<comment type="caution">
    <text evidence="6">The sequence shown here is derived from an EMBL/GenBank/DDBJ whole genome shotgun (WGS) entry which is preliminary data.</text>
</comment>
<accession>A0ABD2WBV7</accession>
<evidence type="ECO:0000313" key="6">
    <source>
        <dbReference type="EMBL" id="KAL3390391.1"/>
    </source>
</evidence>
<gene>
    <name evidence="6" type="ORF">TKK_014560</name>
</gene>
<dbReference type="PROSITE" id="PS50089">
    <property type="entry name" value="ZF_RING_2"/>
    <property type="match status" value="1"/>
</dbReference>
<dbReference type="InterPro" id="IPR001841">
    <property type="entry name" value="Znf_RING"/>
</dbReference>
<dbReference type="EMBL" id="JBJJXI010000117">
    <property type="protein sequence ID" value="KAL3390391.1"/>
    <property type="molecule type" value="Genomic_DNA"/>
</dbReference>
<dbReference type="PROSITE" id="PS00518">
    <property type="entry name" value="ZF_RING_1"/>
    <property type="match status" value="1"/>
</dbReference>
<reference evidence="6 7" key="1">
    <citation type="journal article" date="2024" name="bioRxiv">
        <title>A reference genome for Trichogramma kaykai: A tiny desert-dwelling parasitoid wasp with competing sex-ratio distorters.</title>
        <authorList>
            <person name="Culotta J."/>
            <person name="Lindsey A.R."/>
        </authorList>
    </citation>
    <scope>NUCLEOTIDE SEQUENCE [LARGE SCALE GENOMIC DNA]</scope>
    <source>
        <strain evidence="6 7">KSX58</strain>
    </source>
</reference>
<keyword evidence="7" id="KW-1185">Reference proteome</keyword>